<proteinExistence type="predicted"/>
<sequence>MSDPKKQKAVRFFTCGLGCAEIFFKKSFFGLLFGLDYVFGKTHAFLLAKVYSNT</sequence>
<dbReference type="EMBL" id="FQXS01000020">
    <property type="protein sequence ID" value="SHH99768.1"/>
    <property type="molecule type" value="Genomic_DNA"/>
</dbReference>
<keyword evidence="2" id="KW-1185">Reference proteome</keyword>
<name>A0A1M5XJP1_9BACT</name>
<protein>
    <submittedName>
        <fullName evidence="1">Uncharacterized protein</fullName>
    </submittedName>
</protein>
<evidence type="ECO:0000313" key="1">
    <source>
        <dbReference type="EMBL" id="SHH99768.1"/>
    </source>
</evidence>
<dbReference type="Proteomes" id="UP000184139">
    <property type="component" value="Unassembled WGS sequence"/>
</dbReference>
<reference evidence="1 2" key="1">
    <citation type="submission" date="2016-11" db="EMBL/GenBank/DDBJ databases">
        <authorList>
            <person name="Jaros S."/>
            <person name="Januszkiewicz K."/>
            <person name="Wedrychowicz H."/>
        </authorList>
    </citation>
    <scope>NUCLEOTIDE SEQUENCE [LARGE SCALE GENOMIC DNA]</scope>
    <source>
        <strain evidence="1 2">DSM 9705</strain>
    </source>
</reference>
<accession>A0A1M5XJP1</accession>
<dbReference type="AlphaFoldDB" id="A0A1M5XJP1"/>
<evidence type="ECO:0000313" key="2">
    <source>
        <dbReference type="Proteomes" id="UP000184139"/>
    </source>
</evidence>
<gene>
    <name evidence="1" type="ORF">SAMN02745124_03122</name>
</gene>
<organism evidence="1 2">
    <name type="scientific">Desulfofustis glycolicus DSM 9705</name>
    <dbReference type="NCBI Taxonomy" id="1121409"/>
    <lineage>
        <taxon>Bacteria</taxon>
        <taxon>Pseudomonadati</taxon>
        <taxon>Thermodesulfobacteriota</taxon>
        <taxon>Desulfobulbia</taxon>
        <taxon>Desulfobulbales</taxon>
        <taxon>Desulfocapsaceae</taxon>
        <taxon>Desulfofustis</taxon>
    </lineage>
</organism>